<dbReference type="InterPro" id="IPR011990">
    <property type="entry name" value="TPR-like_helical_dom_sf"/>
</dbReference>
<dbReference type="InterPro" id="IPR019734">
    <property type="entry name" value="TPR_rpt"/>
</dbReference>
<protein>
    <recommendedName>
        <fullName evidence="1">ORC1/DEAH AAA+ ATPase domain-containing protein</fullName>
    </recommendedName>
</protein>
<dbReference type="Gene3D" id="3.40.50.300">
    <property type="entry name" value="P-loop containing nucleotide triphosphate hydrolases"/>
    <property type="match status" value="1"/>
</dbReference>
<accession>A0A0B7K219</accession>
<dbReference type="Pfam" id="PF13374">
    <property type="entry name" value="TPR_10"/>
    <property type="match status" value="1"/>
</dbReference>
<reference evidence="2" key="1">
    <citation type="submission" date="2015-01" db="EMBL/GenBank/DDBJ databases">
        <authorList>
            <person name="Durling Mikael"/>
        </authorList>
    </citation>
    <scope>NUCLEOTIDE SEQUENCE</scope>
</reference>
<dbReference type="PANTHER" id="PTHR46082">
    <property type="entry name" value="ATP/GTP-BINDING PROTEIN-RELATED"/>
    <property type="match status" value="1"/>
</dbReference>
<dbReference type="EMBL" id="CDPU01000023">
    <property type="protein sequence ID" value="CEO51438.1"/>
    <property type="molecule type" value="Genomic_DNA"/>
</dbReference>
<proteinExistence type="predicted"/>
<dbReference type="PANTHER" id="PTHR46082:SF6">
    <property type="entry name" value="AAA+ ATPASE DOMAIN-CONTAINING PROTEIN-RELATED"/>
    <property type="match status" value="1"/>
</dbReference>
<dbReference type="InterPro" id="IPR053137">
    <property type="entry name" value="NLR-like"/>
</dbReference>
<organism evidence="2">
    <name type="scientific">Bionectria ochroleuca</name>
    <name type="common">Gliocladium roseum</name>
    <dbReference type="NCBI Taxonomy" id="29856"/>
    <lineage>
        <taxon>Eukaryota</taxon>
        <taxon>Fungi</taxon>
        <taxon>Dikarya</taxon>
        <taxon>Ascomycota</taxon>
        <taxon>Pezizomycotina</taxon>
        <taxon>Sordariomycetes</taxon>
        <taxon>Hypocreomycetidae</taxon>
        <taxon>Hypocreales</taxon>
        <taxon>Bionectriaceae</taxon>
        <taxon>Clonostachys</taxon>
    </lineage>
</organism>
<evidence type="ECO:0000313" key="2">
    <source>
        <dbReference type="EMBL" id="CEO51438.1"/>
    </source>
</evidence>
<dbReference type="SUPFAM" id="SSF48452">
    <property type="entry name" value="TPR-like"/>
    <property type="match status" value="2"/>
</dbReference>
<sequence length="1031" mass="115789">MTVYCEPNIGQHDVVLAHLPGMGTQHAAAAAASLRTSYIELKLVFPVGICGGMSKIDGVDAFFGDVVISRSIVQYDYGRQYPGRFAVKETTEDSLGRANKDIRGLLASFEADRGKTLLKTKAGRYLKDMQNKIEPSGPRLLKGGRKYRNPGSGKDRLFRTDYIHKHHKGCKKCRRGPCAVAAQASCSDLGCKTSKLILRTRSSDRNDDSYKPAIFIGRVGSGSTVMKSGKDRDRIAMEHDIVAFEMEGAGVWDEVPCLIVEGICDYADSHKNKRWQNFAAATAASVMKAILGRYVASERRRPSRSQSRFGEFPRSHSIPYIRNYEVIKHQAEVEKLHQLLSNPSACQAAALWGLGGSGKTQLALQYAYQRWDARDCSVFWVHADMEATFIQDYKLIAQKLGLDDTKNEENLLEAVRDKIESLESWVLVIDNTDDIRIFFPGQSSKETAANLIRYIPQSAGKSGTVPWTSRDERIDAIVGPGRAIEISRMTEGEGRKLLYTKWNAKNSGAKDDTITKLLEELEWLALAISQAGAFMRRTQILASEYLSMLSRKKHRWELFKASETADIQQTPGVPNSVLGTWHISIERVQKENQLAYHILNVLAYVNNQNISEKMVAEFAKFHGERAPIDWKDFKDDDKEHIVADDNYSDEQSIEILTALARLKEYSFIQIHRDDKKQKSYSMHKLVQDAARFGLSAGLIVNELKSGTSSGGERYYAAIALKVMARLFPGNKPGMWQQSEKYVEHAVQAAEWAEISGTPVRAAVLLDRVCAFLADRGYSLEARSLELTEKNLSICQQALGGRHPDTLYIKYRLAYAYFHNGAKQAAKDMTNQVYPLQREVLGNTNLDTLRTLSLKVTILCDEGEFEESHQLLTQAMRCCRDDGKEKSYAAAIILDRRAWLSMKQGDHEKAAKLASSSLKIYQKKATKPIQTIRCMQLLAKLYVDIGRYSEAVPVGESALDLAKARWGSKHLTTNFLMHRLARSYFELEQYAKAEPLAKEAVRVGQDLPGRSHHATLMRESKRLLAEMSKLGY</sequence>
<name>A0A0B7K219_BIOOC</name>
<gene>
    <name evidence="2" type="ORF">BN869_000007496_1</name>
</gene>
<dbReference type="InterPro" id="IPR049945">
    <property type="entry name" value="AAA_22"/>
</dbReference>
<feature type="domain" description="ORC1/DEAH AAA+ ATPase" evidence="1">
    <location>
        <begin position="346"/>
        <end position="456"/>
    </location>
</feature>
<dbReference type="SUPFAM" id="SSF53167">
    <property type="entry name" value="Purine and uridine phosphorylases"/>
    <property type="match status" value="1"/>
</dbReference>
<dbReference type="GO" id="GO:0009116">
    <property type="term" value="P:nucleoside metabolic process"/>
    <property type="evidence" value="ECO:0007669"/>
    <property type="project" value="InterPro"/>
</dbReference>
<dbReference type="AlphaFoldDB" id="A0A0B7K219"/>
<dbReference type="Gene3D" id="3.40.50.1580">
    <property type="entry name" value="Nucleoside phosphorylase domain"/>
    <property type="match status" value="1"/>
</dbReference>
<dbReference type="Gene3D" id="1.25.40.10">
    <property type="entry name" value="Tetratricopeptide repeat domain"/>
    <property type="match status" value="2"/>
</dbReference>
<dbReference type="SMART" id="SM00028">
    <property type="entry name" value="TPR"/>
    <property type="match status" value="4"/>
</dbReference>
<evidence type="ECO:0000259" key="1">
    <source>
        <dbReference type="Pfam" id="PF13401"/>
    </source>
</evidence>
<dbReference type="Pfam" id="PF13424">
    <property type="entry name" value="TPR_12"/>
    <property type="match status" value="1"/>
</dbReference>
<dbReference type="GO" id="GO:0016887">
    <property type="term" value="F:ATP hydrolysis activity"/>
    <property type="evidence" value="ECO:0007669"/>
    <property type="project" value="InterPro"/>
</dbReference>
<dbReference type="SUPFAM" id="SSF52540">
    <property type="entry name" value="P-loop containing nucleoside triphosphate hydrolases"/>
    <property type="match status" value="1"/>
</dbReference>
<dbReference type="InterPro" id="IPR027417">
    <property type="entry name" value="P-loop_NTPase"/>
</dbReference>
<dbReference type="InterPro" id="IPR035994">
    <property type="entry name" value="Nucleoside_phosphorylase_sf"/>
</dbReference>
<dbReference type="Pfam" id="PF13401">
    <property type="entry name" value="AAA_22"/>
    <property type="match status" value="1"/>
</dbReference>